<dbReference type="Gramene" id="PRQ35213">
    <property type="protein sequence ID" value="PRQ35213"/>
    <property type="gene ID" value="RchiOBHm_Chr5g0077561"/>
</dbReference>
<dbReference type="EMBL" id="PDCK01000043">
    <property type="protein sequence ID" value="PRQ35213.1"/>
    <property type="molecule type" value="Genomic_DNA"/>
</dbReference>
<organism evidence="2 3">
    <name type="scientific">Rosa chinensis</name>
    <name type="common">China rose</name>
    <dbReference type="NCBI Taxonomy" id="74649"/>
    <lineage>
        <taxon>Eukaryota</taxon>
        <taxon>Viridiplantae</taxon>
        <taxon>Streptophyta</taxon>
        <taxon>Embryophyta</taxon>
        <taxon>Tracheophyta</taxon>
        <taxon>Spermatophyta</taxon>
        <taxon>Magnoliopsida</taxon>
        <taxon>eudicotyledons</taxon>
        <taxon>Gunneridae</taxon>
        <taxon>Pentapetalae</taxon>
        <taxon>rosids</taxon>
        <taxon>fabids</taxon>
        <taxon>Rosales</taxon>
        <taxon>Rosaceae</taxon>
        <taxon>Rosoideae</taxon>
        <taxon>Rosoideae incertae sedis</taxon>
        <taxon>Rosa</taxon>
    </lineage>
</organism>
<feature type="transmembrane region" description="Helical" evidence="1">
    <location>
        <begin position="49"/>
        <end position="66"/>
    </location>
</feature>
<keyword evidence="3" id="KW-1185">Reference proteome</keyword>
<sequence>MLVGSAAPAWLIGGAAPAWLIGTLPGMVIGTLPGMFHRDAARHGHRRRCSGMVFLFFCFYFGMASLKGL</sequence>
<protein>
    <submittedName>
        <fullName evidence="2">Uncharacterized protein</fullName>
    </submittedName>
</protein>
<evidence type="ECO:0000313" key="3">
    <source>
        <dbReference type="Proteomes" id="UP000238479"/>
    </source>
</evidence>
<gene>
    <name evidence="2" type="ORF">RchiOBHm_Chr5g0077561</name>
</gene>
<evidence type="ECO:0000256" key="1">
    <source>
        <dbReference type="SAM" id="Phobius"/>
    </source>
</evidence>
<dbReference type="Proteomes" id="UP000238479">
    <property type="component" value="Chromosome 5"/>
</dbReference>
<keyword evidence="1" id="KW-0812">Transmembrane</keyword>
<comment type="caution">
    <text evidence="2">The sequence shown here is derived from an EMBL/GenBank/DDBJ whole genome shotgun (WGS) entry which is preliminary data.</text>
</comment>
<keyword evidence="1" id="KW-0472">Membrane</keyword>
<accession>A0A2P6QM05</accession>
<evidence type="ECO:0000313" key="2">
    <source>
        <dbReference type="EMBL" id="PRQ35213.1"/>
    </source>
</evidence>
<proteinExistence type="predicted"/>
<keyword evidence="1" id="KW-1133">Transmembrane helix</keyword>
<feature type="transmembrane region" description="Helical" evidence="1">
    <location>
        <begin position="6"/>
        <end position="28"/>
    </location>
</feature>
<name>A0A2P6QM05_ROSCH</name>
<dbReference type="AlphaFoldDB" id="A0A2P6QM05"/>
<reference evidence="2 3" key="1">
    <citation type="journal article" date="2018" name="Nat. Genet.">
        <title>The Rosa genome provides new insights in the design of modern roses.</title>
        <authorList>
            <person name="Bendahmane M."/>
        </authorList>
    </citation>
    <scope>NUCLEOTIDE SEQUENCE [LARGE SCALE GENOMIC DNA]</scope>
    <source>
        <strain evidence="3">cv. Old Blush</strain>
    </source>
</reference>